<dbReference type="SUPFAM" id="SSF51735">
    <property type="entry name" value="NAD(P)-binding Rossmann-fold domains"/>
    <property type="match status" value="1"/>
</dbReference>
<comment type="pathway">
    <text evidence="1">Amino-acid biosynthesis.</text>
</comment>
<name>X1V414_9ZZZZ</name>
<dbReference type="InterPro" id="IPR002912">
    <property type="entry name" value="ACT_dom"/>
</dbReference>
<dbReference type="Gene3D" id="3.30.70.260">
    <property type="match status" value="1"/>
</dbReference>
<dbReference type="Gene3D" id="3.40.50.720">
    <property type="entry name" value="NAD(P)-binding Rossmann-like Domain"/>
    <property type="match status" value="2"/>
</dbReference>
<evidence type="ECO:0000259" key="2">
    <source>
        <dbReference type="PROSITE" id="PS51671"/>
    </source>
</evidence>
<dbReference type="EMBL" id="BARW01025087">
    <property type="protein sequence ID" value="GAI99379.1"/>
    <property type="molecule type" value="Genomic_DNA"/>
</dbReference>
<dbReference type="InterPro" id="IPR045626">
    <property type="entry name" value="PGDH_ASB_dom"/>
</dbReference>
<dbReference type="InterPro" id="IPR036291">
    <property type="entry name" value="NAD(P)-bd_dom_sf"/>
</dbReference>
<comment type="caution">
    <text evidence="3">The sequence shown here is derived from an EMBL/GenBank/DDBJ whole genome shotgun (WGS) entry which is preliminary data.</text>
</comment>
<protein>
    <recommendedName>
        <fullName evidence="2">ACT domain-containing protein</fullName>
    </recommendedName>
</protein>
<dbReference type="Gene3D" id="3.30.1330.90">
    <property type="entry name" value="D-3-phosphoglycerate dehydrogenase, domain 3"/>
    <property type="match status" value="1"/>
</dbReference>
<proteinExistence type="predicted"/>
<dbReference type="Pfam" id="PF19304">
    <property type="entry name" value="PGDH_inter"/>
    <property type="match status" value="1"/>
</dbReference>
<sequence length="261" mass="27824">ALDVYPKEPPENTRFTESENCLVTPHLGASTTEAQVDVAVEAAQIIIDAIKGKGVRNALNTLSTLGAVPPIVTRYCELARRIGTLAGTIALGHIKDVQIQYRGTIAEMAVEPVTLSFAIGLLQRHFEMPLNMVNVGVLAKERGISIDETRNPKAKDVAASFSAKIVTDKITRTVTGSVFGETQLRIIEIDDFDVEISPQGPVLVIFNDDKPGVIGAVGTACGKHNINICTMGVGQKAAQEKAILAVSLDKEPDAGVVEELN</sequence>
<evidence type="ECO:0000313" key="3">
    <source>
        <dbReference type="EMBL" id="GAI99379.1"/>
    </source>
</evidence>
<dbReference type="PROSITE" id="PS51671">
    <property type="entry name" value="ACT"/>
    <property type="match status" value="1"/>
</dbReference>
<feature type="non-terminal residue" evidence="3">
    <location>
        <position position="261"/>
    </location>
</feature>
<dbReference type="SUPFAM" id="SSF143548">
    <property type="entry name" value="Serine metabolism enzymes domain"/>
    <property type="match status" value="1"/>
</dbReference>
<dbReference type="CDD" id="cd04902">
    <property type="entry name" value="ACT_3PGDH-xct"/>
    <property type="match status" value="1"/>
</dbReference>
<accession>X1V414</accession>
<dbReference type="SUPFAM" id="SSF55021">
    <property type="entry name" value="ACT-like"/>
    <property type="match status" value="1"/>
</dbReference>
<feature type="non-terminal residue" evidence="3">
    <location>
        <position position="1"/>
    </location>
</feature>
<organism evidence="3">
    <name type="scientific">marine sediment metagenome</name>
    <dbReference type="NCBI Taxonomy" id="412755"/>
    <lineage>
        <taxon>unclassified sequences</taxon>
        <taxon>metagenomes</taxon>
        <taxon>ecological metagenomes</taxon>
    </lineage>
</organism>
<dbReference type="InterPro" id="IPR045865">
    <property type="entry name" value="ACT-like_dom_sf"/>
</dbReference>
<gene>
    <name evidence="3" type="ORF">S12H4_41213</name>
</gene>
<feature type="domain" description="ACT" evidence="2">
    <location>
        <begin position="202"/>
        <end position="261"/>
    </location>
</feature>
<dbReference type="AlphaFoldDB" id="X1V414"/>
<reference evidence="3" key="1">
    <citation type="journal article" date="2014" name="Front. Microbiol.">
        <title>High frequency of phylogenetically diverse reductive dehalogenase-homologous genes in deep subseafloor sedimentary metagenomes.</title>
        <authorList>
            <person name="Kawai M."/>
            <person name="Futagami T."/>
            <person name="Toyoda A."/>
            <person name="Takaki Y."/>
            <person name="Nishi S."/>
            <person name="Hori S."/>
            <person name="Arai W."/>
            <person name="Tsubouchi T."/>
            <person name="Morono Y."/>
            <person name="Uchiyama I."/>
            <person name="Ito T."/>
            <person name="Fujiyama A."/>
            <person name="Inagaki F."/>
            <person name="Takami H."/>
        </authorList>
    </citation>
    <scope>NUCLEOTIDE SEQUENCE</scope>
    <source>
        <strain evidence="3">Expedition CK06-06</strain>
    </source>
</reference>
<evidence type="ECO:0000256" key="1">
    <source>
        <dbReference type="ARBA" id="ARBA00029440"/>
    </source>
</evidence>
<dbReference type="InterPro" id="IPR029009">
    <property type="entry name" value="ASB_dom_sf"/>
</dbReference>